<proteinExistence type="inferred from homology"/>
<dbReference type="PANTHER" id="PTHR12150">
    <property type="entry name" value="CLASS IV SAM-BINDING METHYLTRANSFERASE-RELATED"/>
    <property type="match status" value="1"/>
</dbReference>
<dbReference type="InterPro" id="IPR029026">
    <property type="entry name" value="tRNA_m1G_MTases_N"/>
</dbReference>
<dbReference type="PANTHER" id="PTHR12150:SF13">
    <property type="entry name" value="METHYLTRANSFERASE C9ORF114-RELATED"/>
    <property type="match status" value="1"/>
</dbReference>
<evidence type="ECO:0000313" key="3">
    <source>
        <dbReference type="Proteomes" id="UP000235388"/>
    </source>
</evidence>
<dbReference type="Pfam" id="PF02598">
    <property type="entry name" value="Methyltrn_RNA_3"/>
    <property type="match status" value="1"/>
</dbReference>
<protein>
    <submittedName>
        <fullName evidence="2">Uncharacterized protein</fullName>
    </submittedName>
</protein>
<evidence type="ECO:0000256" key="1">
    <source>
        <dbReference type="ARBA" id="ARBA00009841"/>
    </source>
</evidence>
<accession>A0A2N5SUU7</accession>
<keyword evidence="3" id="KW-1185">Reference proteome</keyword>
<dbReference type="EMBL" id="PGCJ01000858">
    <property type="protein sequence ID" value="PLW16992.1"/>
    <property type="molecule type" value="Genomic_DNA"/>
</dbReference>
<organism evidence="2 3">
    <name type="scientific">Puccinia coronata f. sp. avenae</name>
    <dbReference type="NCBI Taxonomy" id="200324"/>
    <lineage>
        <taxon>Eukaryota</taxon>
        <taxon>Fungi</taxon>
        <taxon>Dikarya</taxon>
        <taxon>Basidiomycota</taxon>
        <taxon>Pucciniomycotina</taxon>
        <taxon>Pucciniomycetes</taxon>
        <taxon>Pucciniales</taxon>
        <taxon>Pucciniaceae</taxon>
        <taxon>Puccinia</taxon>
    </lineage>
</organism>
<dbReference type="AlphaFoldDB" id="A0A2N5SUU7"/>
<dbReference type="Proteomes" id="UP000235388">
    <property type="component" value="Unassembled WGS sequence"/>
</dbReference>
<evidence type="ECO:0000313" key="2">
    <source>
        <dbReference type="EMBL" id="PLW16992.1"/>
    </source>
</evidence>
<gene>
    <name evidence="2" type="ORF">PCANC_11389</name>
</gene>
<reference evidence="2 3" key="1">
    <citation type="submission" date="2017-11" db="EMBL/GenBank/DDBJ databases">
        <title>De novo assembly and phasing of dikaryotic genomes from two isolates of Puccinia coronata f. sp. avenae, the causal agent of oat crown rust.</title>
        <authorList>
            <person name="Miller M.E."/>
            <person name="Zhang Y."/>
            <person name="Omidvar V."/>
            <person name="Sperschneider J."/>
            <person name="Schwessinger B."/>
            <person name="Raley C."/>
            <person name="Palmer J.M."/>
            <person name="Garnica D."/>
            <person name="Upadhyaya N."/>
            <person name="Rathjen J."/>
            <person name="Taylor J.M."/>
            <person name="Park R.F."/>
            <person name="Dodds P.N."/>
            <person name="Hirsch C.D."/>
            <person name="Kianian S.F."/>
            <person name="Figueroa M."/>
        </authorList>
    </citation>
    <scope>NUCLEOTIDE SEQUENCE [LARGE SCALE GENOMIC DNA]</scope>
    <source>
        <strain evidence="2">12NC29</strain>
    </source>
</reference>
<comment type="similarity">
    <text evidence="1">Belongs to the class IV-like SAM-binding methyltransferase superfamily.</text>
</comment>
<dbReference type="OrthoDB" id="361029at2759"/>
<name>A0A2N5SUU7_9BASI</name>
<dbReference type="Gene3D" id="3.40.1280.10">
    <property type="match status" value="1"/>
</dbReference>
<comment type="caution">
    <text evidence="2">The sequence shown here is derived from an EMBL/GenBank/DDBJ whole genome shotgun (WGS) entry which is preliminary data.</text>
</comment>
<dbReference type="STRING" id="200324.A0A2N5SUU7"/>
<sequence length="237" mass="26331">MSAAHLGAEAEGYEVIEMNASYPRSTKNYCRQGSRISLGIVISLGFWRPKFKLQTFALDKTRQKKAWGDTDAWLLSGPPLARRGQDTATERLYKLVLNMDVGGVECTEQEVSDLDHCDDERHVGHGLLMEYLVDYRSATGPLARSIPNMFTEPPYASDGGYDLTIGTSEHGENVDEIVNKIGGEFKHLLLVLGGFSTLELFIATDETLQSRVTAADAALIFEYWLSTHYFSKEVVLG</sequence>
<dbReference type="InterPro" id="IPR003750">
    <property type="entry name" value="Put_MeTrfase-C9orf114-like"/>
</dbReference>